<keyword evidence="2" id="KW-0812">Transmembrane</keyword>
<dbReference type="EMBL" id="CAKOGL010000003">
    <property type="protein sequence ID" value="CAH2084456.1"/>
    <property type="molecule type" value="Genomic_DNA"/>
</dbReference>
<feature type="compositionally biased region" description="Polar residues" evidence="1">
    <location>
        <begin position="247"/>
        <end position="256"/>
    </location>
</feature>
<dbReference type="AlphaFoldDB" id="A0AAU9TFG2"/>
<dbReference type="Proteomes" id="UP001153954">
    <property type="component" value="Unassembled WGS sequence"/>
</dbReference>
<reference evidence="3" key="1">
    <citation type="submission" date="2022-03" db="EMBL/GenBank/DDBJ databases">
        <authorList>
            <person name="Tunstrom K."/>
        </authorList>
    </citation>
    <scope>NUCLEOTIDE SEQUENCE</scope>
</reference>
<accession>A0AAU9TFG2</accession>
<proteinExistence type="predicted"/>
<keyword evidence="4" id="KW-1185">Reference proteome</keyword>
<feature type="region of interest" description="Disordered" evidence="1">
    <location>
        <begin position="209"/>
        <end position="256"/>
    </location>
</feature>
<protein>
    <submittedName>
        <fullName evidence="3">Uncharacterized protein</fullName>
    </submittedName>
</protein>
<keyword evidence="2" id="KW-1133">Transmembrane helix</keyword>
<organism evidence="3 4">
    <name type="scientific">Euphydryas editha</name>
    <name type="common">Edith's checkerspot</name>
    <dbReference type="NCBI Taxonomy" id="104508"/>
    <lineage>
        <taxon>Eukaryota</taxon>
        <taxon>Metazoa</taxon>
        <taxon>Ecdysozoa</taxon>
        <taxon>Arthropoda</taxon>
        <taxon>Hexapoda</taxon>
        <taxon>Insecta</taxon>
        <taxon>Pterygota</taxon>
        <taxon>Neoptera</taxon>
        <taxon>Endopterygota</taxon>
        <taxon>Lepidoptera</taxon>
        <taxon>Glossata</taxon>
        <taxon>Ditrysia</taxon>
        <taxon>Papilionoidea</taxon>
        <taxon>Nymphalidae</taxon>
        <taxon>Nymphalinae</taxon>
        <taxon>Euphydryas</taxon>
    </lineage>
</organism>
<name>A0AAU9TFG2_EUPED</name>
<comment type="caution">
    <text evidence="3">The sequence shown here is derived from an EMBL/GenBank/DDBJ whole genome shotgun (WGS) entry which is preliminary data.</text>
</comment>
<evidence type="ECO:0000256" key="2">
    <source>
        <dbReference type="SAM" id="Phobius"/>
    </source>
</evidence>
<gene>
    <name evidence="3" type="ORF">EEDITHA_LOCUS1017</name>
</gene>
<keyword evidence="2" id="KW-0472">Membrane</keyword>
<evidence type="ECO:0000256" key="1">
    <source>
        <dbReference type="SAM" id="MobiDB-lite"/>
    </source>
</evidence>
<sequence>MSCGAECLSLGPPPDSIVHMPPPPLPAFLANIANLTPPCRASKCPPSQNNEDNTLFPGVEYHELPRHEPAGTDDTWFLVLITCCIAVLCIAALLALFLLKCREARGGCKSGTGKAGGSNTLYGTALDSRVLWAALTPRGTRHFVADPYHDDDHHYECVEPPLSPLYKLAPPEDITRHFNVEYEDPAPLIESYSDRTEEYFKNGMETLRRGNRPLVSSPTRIERPNLPPLNLQPRTLRRAPHSRRVSDANNPEKSAI</sequence>
<evidence type="ECO:0000313" key="4">
    <source>
        <dbReference type="Proteomes" id="UP001153954"/>
    </source>
</evidence>
<evidence type="ECO:0000313" key="3">
    <source>
        <dbReference type="EMBL" id="CAH2084456.1"/>
    </source>
</evidence>
<feature type="transmembrane region" description="Helical" evidence="2">
    <location>
        <begin position="76"/>
        <end position="99"/>
    </location>
</feature>